<feature type="compositionally biased region" description="Polar residues" evidence="6">
    <location>
        <begin position="586"/>
        <end position="595"/>
    </location>
</feature>
<feature type="compositionally biased region" description="Low complexity" evidence="6">
    <location>
        <begin position="179"/>
        <end position="192"/>
    </location>
</feature>
<evidence type="ECO:0000256" key="3">
    <source>
        <dbReference type="ARBA" id="ARBA00022490"/>
    </source>
</evidence>
<keyword evidence="4" id="KW-0853">WD repeat</keyword>
<feature type="region of interest" description="Disordered" evidence="6">
    <location>
        <begin position="169"/>
        <end position="195"/>
    </location>
</feature>
<dbReference type="InterPro" id="IPR045152">
    <property type="entry name" value="EDC4-like"/>
</dbReference>
<dbReference type="GO" id="GO:0031087">
    <property type="term" value="P:deadenylation-independent decapping of nuclear-transcribed mRNA"/>
    <property type="evidence" value="ECO:0007669"/>
    <property type="project" value="InterPro"/>
</dbReference>
<feature type="region of interest" description="Disordered" evidence="6">
    <location>
        <begin position="129"/>
        <end position="155"/>
    </location>
</feature>
<gene>
    <name evidence="7" type="ORF">K505DRAFT_365477</name>
</gene>
<feature type="compositionally biased region" description="Polar residues" evidence="6">
    <location>
        <begin position="93"/>
        <end position="109"/>
    </location>
</feature>
<comment type="subcellular location">
    <subcellularLocation>
        <location evidence="1">Cytoplasm</location>
        <location evidence="1">P-body</location>
    </subcellularLocation>
</comment>
<evidence type="ECO:0000313" key="7">
    <source>
        <dbReference type="EMBL" id="KAF2789596.1"/>
    </source>
</evidence>
<feature type="region of interest" description="Disordered" evidence="6">
    <location>
        <begin position="93"/>
        <end position="116"/>
    </location>
</feature>
<name>A0A6A6WZS1_9PLEO</name>
<protein>
    <recommendedName>
        <fullName evidence="9">WD40 repeat-like protein</fullName>
    </recommendedName>
</protein>
<dbReference type="FunFam" id="2.130.10.10:FF:000817">
    <property type="entry name" value="WGS project CABT00000000 data, contig 2.15"/>
    <property type="match status" value="1"/>
</dbReference>
<dbReference type="SUPFAM" id="SSF50978">
    <property type="entry name" value="WD40 repeat-like"/>
    <property type="match status" value="1"/>
</dbReference>
<feature type="region of interest" description="Disordered" evidence="6">
    <location>
        <begin position="235"/>
        <end position="325"/>
    </location>
</feature>
<feature type="compositionally biased region" description="Low complexity" evidence="6">
    <location>
        <begin position="1028"/>
        <end position="1044"/>
    </location>
</feature>
<proteinExistence type="inferred from homology"/>
<evidence type="ECO:0000256" key="2">
    <source>
        <dbReference type="ARBA" id="ARBA00009639"/>
    </source>
</evidence>
<dbReference type="Gene3D" id="2.130.10.10">
    <property type="entry name" value="YVTN repeat-like/Quinoprotein amine dehydrogenase"/>
    <property type="match status" value="1"/>
</dbReference>
<feature type="compositionally biased region" description="Polar residues" evidence="6">
    <location>
        <begin position="1045"/>
        <end position="1056"/>
    </location>
</feature>
<organism evidence="7 8">
    <name type="scientific">Melanomma pulvis-pyrius CBS 109.77</name>
    <dbReference type="NCBI Taxonomy" id="1314802"/>
    <lineage>
        <taxon>Eukaryota</taxon>
        <taxon>Fungi</taxon>
        <taxon>Dikarya</taxon>
        <taxon>Ascomycota</taxon>
        <taxon>Pezizomycotina</taxon>
        <taxon>Dothideomycetes</taxon>
        <taxon>Pleosporomycetidae</taxon>
        <taxon>Pleosporales</taxon>
        <taxon>Melanommataceae</taxon>
        <taxon>Melanomma</taxon>
    </lineage>
</organism>
<accession>A0A6A6WZS1</accession>
<dbReference type="InterPro" id="IPR036322">
    <property type="entry name" value="WD40_repeat_dom_sf"/>
</dbReference>
<feature type="region of interest" description="Disordered" evidence="6">
    <location>
        <begin position="928"/>
        <end position="1062"/>
    </location>
</feature>
<evidence type="ECO:0000256" key="6">
    <source>
        <dbReference type="SAM" id="MobiDB-lite"/>
    </source>
</evidence>
<evidence type="ECO:0000256" key="4">
    <source>
        <dbReference type="ARBA" id="ARBA00022574"/>
    </source>
</evidence>
<dbReference type="OrthoDB" id="21128at2759"/>
<reference evidence="7" key="1">
    <citation type="journal article" date="2020" name="Stud. Mycol.">
        <title>101 Dothideomycetes genomes: a test case for predicting lifestyles and emergence of pathogens.</title>
        <authorList>
            <person name="Haridas S."/>
            <person name="Albert R."/>
            <person name="Binder M."/>
            <person name="Bloem J."/>
            <person name="Labutti K."/>
            <person name="Salamov A."/>
            <person name="Andreopoulos B."/>
            <person name="Baker S."/>
            <person name="Barry K."/>
            <person name="Bills G."/>
            <person name="Bluhm B."/>
            <person name="Cannon C."/>
            <person name="Castanera R."/>
            <person name="Culley D."/>
            <person name="Daum C."/>
            <person name="Ezra D."/>
            <person name="Gonzalez J."/>
            <person name="Henrissat B."/>
            <person name="Kuo A."/>
            <person name="Liang C."/>
            <person name="Lipzen A."/>
            <person name="Lutzoni F."/>
            <person name="Magnuson J."/>
            <person name="Mondo S."/>
            <person name="Nolan M."/>
            <person name="Ohm R."/>
            <person name="Pangilinan J."/>
            <person name="Park H.-J."/>
            <person name="Ramirez L."/>
            <person name="Alfaro M."/>
            <person name="Sun H."/>
            <person name="Tritt A."/>
            <person name="Yoshinaga Y."/>
            <person name="Zwiers L.-H."/>
            <person name="Turgeon B."/>
            <person name="Goodwin S."/>
            <person name="Spatafora J."/>
            <person name="Crous P."/>
            <person name="Grigoriev I."/>
        </authorList>
    </citation>
    <scope>NUCLEOTIDE SEQUENCE</scope>
    <source>
        <strain evidence="7">CBS 109.77</strain>
    </source>
</reference>
<keyword evidence="3" id="KW-0963">Cytoplasm</keyword>
<feature type="region of interest" description="Disordered" evidence="6">
    <location>
        <begin position="15"/>
        <end position="78"/>
    </location>
</feature>
<dbReference type="PANTHER" id="PTHR15598:SF5">
    <property type="entry name" value="ENHANCER OF MRNA-DECAPPING PROTEIN 4"/>
    <property type="match status" value="1"/>
</dbReference>
<dbReference type="GO" id="GO:0000932">
    <property type="term" value="C:P-body"/>
    <property type="evidence" value="ECO:0007669"/>
    <property type="project" value="UniProtKB-SubCell"/>
</dbReference>
<feature type="region of interest" description="Disordered" evidence="6">
    <location>
        <begin position="1306"/>
        <end position="1331"/>
    </location>
</feature>
<dbReference type="PANTHER" id="PTHR15598">
    <property type="entry name" value="ENHANCER OF MRNA-DECAPPING PROTEIN 4"/>
    <property type="match status" value="1"/>
</dbReference>
<sequence>MADLQELFARLNGQGAASAGASGNQAPSYQHAAVSSPIYSPSPNGPQPHHASAVMSPNSSHAGTPAPEHAAALQQTPQQQSAQLLNLLRFNAQPSSQPRRPSQNTQVSEGANPHGRAVSASGLVASFMSKASPQPPLHSSASNTPAPAARPDPALVSAENPQDLLLRLLNHPKPPQSDAYPSRPSAASFASSVTTRMPETAVDDLAQDLADATLEQVPSDPHTSAIAASPMRIFGTDGAGQSSPFEPKSAPKPPPFTYVNPFDKLEAASPRNRTPVAESSRALPPKMEILKPKHGLDGASASLDGKDNHTHKARKLSPGASTHPHETVAEAVSDLGEQIGQQVGEALAEAESQSEAQAAQVALDRMSPEDVKAAEQAIVDTAIEIKKELEDDSNVKALEETLPKPLADALKDVVSEIAHAEVVDSWESAEAEDGAAKDEDQTVIVYRFPMRAFSSIAVKDMPQRRTTFQPDLFMDIVRLKKDFDQIDRSLVSASKNFIVYALVKKGGFRIIRQENGRYRQVFENHQERIFNIALCTSGEESADSLESILGIGVNGTVFWTSLEPNREDQFGEDLDTRGLLLPPSPSQDDNTSGGQLKTRAKPSSRHPEFFAVGRGKSIHIVWPSVAAEYLRGDSRVCHTEKYLKERSLKILTGKAGKDFTFSEDDTVIVSLDKAGRMRFWDIRTLTEKDLGVPRNPPRQVEVTETLLEFHTTSPTAKSWPTSVFFFDKDKPFNKGIALRYVMVGMKQNHAFQLWDLGLGKAVQEIILPHEKESDAICSVAFHPKTGIMAVAHPTRNSIFFVHVSCPRYNLPVMNQAAYISRLSAKNDRSQVPLPSVNATAIMTSISEYSFAPKGQIRSLHMLNDPAGPPDVDDPENTALFELYAMHSKGVCTLRIRRSDLGWKKEGEPLNPREAEQEGIITLSQLKAPQPIPDESSTGGDAAAPPKASSDRSTRESIKKESSNISRQSMTPEAAMRASTLAKVESRQDAARAAIINGGEKSEKKKKKRATAETASQVSNATRAPPPSYAQAAQAAPSSKSPSQPDTTTTETPSNKSADTEAPEWAKKLISQHFQPASSTASNAETDSKKLEEIVQAEISKGFARELDVMYKRFDEDKRVLNAANGAKQEAILRLVSSTLSENVEGVMLKMINESVREIVLPQMLAQTSATLDKSISSNLKSVMGTHLAKEIPDSVTRTFKSPQLLQSLSEQIFKKLNASFEPVIIASVGSVVNPAIAKLSHLVENQLGDLREANEQRLVDSARIGKLTETVGLLTETIQTMAASQAELQEGFLKLQQLLAQSSSQGNVVDRSSSRATRSPEKLQQKTPEQLEAESITRLMAEGNYEQGTMQWLQSSRTSELFDTVFVRCNPAYLNRVSPLLALSTGAVVTEALEQNLPERLIWLDAVLKNVDPHDNEIHDIVPKIMDVMNQRLTATYIKLNESSPGNQLLRRISSLVSKVNELARAVTPHGARG</sequence>
<feature type="region of interest" description="Disordered" evidence="6">
    <location>
        <begin position="575"/>
        <end position="604"/>
    </location>
</feature>
<evidence type="ECO:0000256" key="1">
    <source>
        <dbReference type="ARBA" id="ARBA00004201"/>
    </source>
</evidence>
<evidence type="ECO:0000256" key="5">
    <source>
        <dbReference type="ARBA" id="ARBA00022737"/>
    </source>
</evidence>
<comment type="similarity">
    <text evidence="2">Belongs to the WD repeat EDC4 family.</text>
</comment>
<dbReference type="InterPro" id="IPR015943">
    <property type="entry name" value="WD40/YVTN_repeat-like_dom_sf"/>
</dbReference>
<evidence type="ECO:0000313" key="8">
    <source>
        <dbReference type="Proteomes" id="UP000799757"/>
    </source>
</evidence>
<feature type="compositionally biased region" description="Polar residues" evidence="6">
    <location>
        <begin position="129"/>
        <end position="145"/>
    </location>
</feature>
<dbReference type="EMBL" id="MU002126">
    <property type="protein sequence ID" value="KAF2789596.1"/>
    <property type="molecule type" value="Genomic_DNA"/>
</dbReference>
<evidence type="ECO:0008006" key="9">
    <source>
        <dbReference type="Google" id="ProtNLM"/>
    </source>
</evidence>
<feature type="compositionally biased region" description="Polar residues" evidence="6">
    <location>
        <begin position="1306"/>
        <end position="1317"/>
    </location>
</feature>
<dbReference type="Proteomes" id="UP000799757">
    <property type="component" value="Unassembled WGS sequence"/>
</dbReference>
<feature type="compositionally biased region" description="Low complexity" evidence="6">
    <location>
        <begin position="15"/>
        <end position="26"/>
    </location>
</feature>
<feature type="compositionally biased region" description="Basic and acidic residues" evidence="6">
    <location>
        <begin position="948"/>
        <end position="961"/>
    </location>
</feature>
<keyword evidence="5" id="KW-0677">Repeat</keyword>
<keyword evidence="8" id="KW-1185">Reference proteome</keyword>